<dbReference type="EMBL" id="VNHS01000011">
    <property type="protein sequence ID" value="TYP70583.1"/>
    <property type="molecule type" value="Genomic_DNA"/>
</dbReference>
<evidence type="ECO:0000256" key="6">
    <source>
        <dbReference type="ARBA" id="ARBA00022989"/>
    </source>
</evidence>
<proteinExistence type="inferred from homology"/>
<comment type="similarity">
    <text evidence="2 8">Belongs to the nucleobase:cation symporter-2 (NCS2) (TC 2.A.40) family. Azg-like subfamily.</text>
</comment>
<feature type="transmembrane region" description="Helical" evidence="9">
    <location>
        <begin position="18"/>
        <end position="34"/>
    </location>
</feature>
<feature type="transmembrane region" description="Helical" evidence="9">
    <location>
        <begin position="350"/>
        <end position="383"/>
    </location>
</feature>
<feature type="transmembrane region" description="Helical" evidence="9">
    <location>
        <begin position="214"/>
        <end position="234"/>
    </location>
</feature>
<feature type="transmembrane region" description="Helical" evidence="9">
    <location>
        <begin position="395"/>
        <end position="411"/>
    </location>
</feature>
<sequence>MNGFFRLKEHGTNVRTEILAGLTTFMTMAYILALNPNILGASGLSAYSVFLATALAAGIFTIVLGLFVNFPVALAPGMGLNAYFASTVLASKATDSPITPEMALTAVFMSGIIFLILTITRVRQMLIVAVPDSLKHAITVGIGLFITIIGLKNSGIMTIGVENTVTDIPKGVFTNVLGFETVIHMGDLANPSVYLTFIGLALIAIMMVLRVPGAILWGILATTVVALVTGNVKIGDTLSNGDWVPDFSQLNFWNFDFAGVWETGLVSVIVTFTFVELFDTFGTLIGTANRAGIMKDPVEGKKRIGKAMFVDAVAVSGGAMMGTSTVTAYVESSAGIAQGGRTGLTAVSTGVAFLAALFLWPLISLIPGSATAAALIIVGVLMVQSVKEIDFQDMVYAIPAFFIIAFMPFTYNIANGISLGIVSYVLLAVFGNLRDKGKYKIHWLMWILAILIVLRYVLVGSQG</sequence>
<dbReference type="PIRSF" id="PIRSF005353">
    <property type="entry name" value="PbuG"/>
    <property type="match status" value="1"/>
</dbReference>
<feature type="transmembrane region" description="Helical" evidence="9">
    <location>
        <begin position="46"/>
        <end position="68"/>
    </location>
</feature>
<feature type="transmembrane region" description="Helical" evidence="9">
    <location>
        <begin position="441"/>
        <end position="458"/>
    </location>
</feature>
<dbReference type="AlphaFoldDB" id="A0A5S5BY59"/>
<dbReference type="Proteomes" id="UP000323257">
    <property type="component" value="Unassembled WGS sequence"/>
</dbReference>
<evidence type="ECO:0000313" key="11">
    <source>
        <dbReference type="Proteomes" id="UP000323257"/>
    </source>
</evidence>
<evidence type="ECO:0000256" key="1">
    <source>
        <dbReference type="ARBA" id="ARBA00004651"/>
    </source>
</evidence>
<keyword evidence="6 8" id="KW-1133">Transmembrane helix</keyword>
<comment type="subcellular location">
    <subcellularLocation>
        <location evidence="1 8">Cell membrane</location>
        <topology evidence="1 8">Multi-pass membrane protein</topology>
    </subcellularLocation>
</comment>
<keyword evidence="4 8" id="KW-1003">Cell membrane</keyword>
<evidence type="ECO:0000256" key="3">
    <source>
        <dbReference type="ARBA" id="ARBA00022448"/>
    </source>
</evidence>
<dbReference type="PANTHER" id="PTHR43337:SF1">
    <property type="entry name" value="XANTHINE_URACIL PERMEASE C887.17-RELATED"/>
    <property type="match status" value="1"/>
</dbReference>
<dbReference type="InterPro" id="IPR006043">
    <property type="entry name" value="NCS2"/>
</dbReference>
<evidence type="ECO:0000313" key="10">
    <source>
        <dbReference type="EMBL" id="TYP70583.1"/>
    </source>
</evidence>
<dbReference type="GO" id="GO:0005886">
    <property type="term" value="C:plasma membrane"/>
    <property type="evidence" value="ECO:0007669"/>
    <property type="project" value="UniProtKB-SubCell"/>
</dbReference>
<feature type="transmembrane region" description="Helical" evidence="9">
    <location>
        <begin position="417"/>
        <end position="434"/>
    </location>
</feature>
<dbReference type="OrthoDB" id="9808458at2"/>
<feature type="transmembrane region" description="Helical" evidence="9">
    <location>
        <begin position="102"/>
        <end position="122"/>
    </location>
</feature>
<evidence type="ECO:0000256" key="4">
    <source>
        <dbReference type="ARBA" id="ARBA00022475"/>
    </source>
</evidence>
<dbReference type="GO" id="GO:0005345">
    <property type="term" value="F:purine nucleobase transmembrane transporter activity"/>
    <property type="evidence" value="ECO:0007669"/>
    <property type="project" value="TreeGrafter"/>
</dbReference>
<name>A0A5S5BY59_9BACL</name>
<accession>A0A5S5BY59</accession>
<keyword evidence="11" id="KW-1185">Reference proteome</keyword>
<dbReference type="PANTHER" id="PTHR43337">
    <property type="entry name" value="XANTHINE/URACIL PERMEASE C887.17-RELATED"/>
    <property type="match status" value="1"/>
</dbReference>
<gene>
    <name evidence="10" type="ORF">BCM02_11188</name>
</gene>
<dbReference type="RefSeq" id="WP_148932153.1">
    <property type="nucleotide sequence ID" value="NZ_VNHS01000011.1"/>
</dbReference>
<keyword evidence="3 8" id="KW-0813">Transport</keyword>
<dbReference type="InterPro" id="IPR045018">
    <property type="entry name" value="Azg-like"/>
</dbReference>
<dbReference type="Pfam" id="PF00860">
    <property type="entry name" value="Xan_ur_permease"/>
    <property type="match status" value="1"/>
</dbReference>
<evidence type="ECO:0000256" key="5">
    <source>
        <dbReference type="ARBA" id="ARBA00022692"/>
    </source>
</evidence>
<feature type="transmembrane region" description="Helical" evidence="9">
    <location>
        <begin position="192"/>
        <end position="209"/>
    </location>
</feature>
<feature type="transmembrane region" description="Helical" evidence="9">
    <location>
        <begin position="265"/>
        <end position="288"/>
    </location>
</feature>
<organism evidence="10 11">
    <name type="scientific">Paenibacillus methanolicus</name>
    <dbReference type="NCBI Taxonomy" id="582686"/>
    <lineage>
        <taxon>Bacteria</taxon>
        <taxon>Bacillati</taxon>
        <taxon>Bacillota</taxon>
        <taxon>Bacilli</taxon>
        <taxon>Bacillales</taxon>
        <taxon>Paenibacillaceae</taxon>
        <taxon>Paenibacillus</taxon>
    </lineage>
</organism>
<keyword evidence="7 8" id="KW-0472">Membrane</keyword>
<feature type="transmembrane region" description="Helical" evidence="9">
    <location>
        <begin position="309"/>
        <end position="330"/>
    </location>
</feature>
<feature type="transmembrane region" description="Helical" evidence="9">
    <location>
        <begin position="134"/>
        <end position="151"/>
    </location>
</feature>
<evidence type="ECO:0000256" key="9">
    <source>
        <dbReference type="SAM" id="Phobius"/>
    </source>
</evidence>
<dbReference type="InterPro" id="IPR026033">
    <property type="entry name" value="Azg-like_bact_archaea"/>
</dbReference>
<evidence type="ECO:0000256" key="8">
    <source>
        <dbReference type="PIRNR" id="PIRNR005353"/>
    </source>
</evidence>
<reference evidence="10 11" key="1">
    <citation type="submission" date="2019-07" db="EMBL/GenBank/DDBJ databases">
        <title>Genomic Encyclopedia of Type Strains, Phase III (KMG-III): the genomes of soil and plant-associated and newly described type strains.</title>
        <authorList>
            <person name="Whitman W."/>
        </authorList>
    </citation>
    <scope>NUCLEOTIDE SEQUENCE [LARGE SCALE GENOMIC DNA]</scope>
    <source>
        <strain evidence="10 11">BL24</strain>
    </source>
</reference>
<keyword evidence="5 8" id="KW-0812">Transmembrane</keyword>
<protein>
    <submittedName>
        <fullName evidence="10">AGZA family xanthine/uracil permease-like MFS transporter</fullName>
    </submittedName>
</protein>
<comment type="caution">
    <text evidence="10">The sequence shown here is derived from an EMBL/GenBank/DDBJ whole genome shotgun (WGS) entry which is preliminary data.</text>
</comment>
<evidence type="ECO:0000256" key="2">
    <source>
        <dbReference type="ARBA" id="ARBA00005697"/>
    </source>
</evidence>
<evidence type="ECO:0000256" key="7">
    <source>
        <dbReference type="ARBA" id="ARBA00023136"/>
    </source>
</evidence>